<accession>A0A150QS83</accession>
<sequence>MSGELPWLLGALVDPASALASYPPTALRRLPHRRLIAALATVQRGGRGPGPGDLVALLRAVLRHESGPRGDAPFVLAMPKRWLAGCTDRHLARGSLRIVGRDGDSMRLVADEWRPGWLVSRADELGPEASLFERAPRRRDPPVPGDPGLKLLALQDYQSEAQREAVRAVECAGPGSTVIINLPTGSGKSTCALLPALRPLPDAGGLRGVTPIVVPTVALALDLEARCRAFVPHRTAYRPRDAAEFTARCRDGTQGPLFLAPETLVGDTATSLREAAAKGYLRLFVVDEAHIINAWGDEFRPAFQQIAGTRRALLEACGARPFVTLLMSATLTPYNLATLEDLFGSPGPVQHVHAVRLRPEPSYWFRRALSEGQQQTWLEEALWHLPRPLILYTTQRRSAASWYATLSGQGFSRLGLVDGASSDQHRAEVLRAWNADELDIVVATSAFGLGVDKSDVRAVLHATLPEDIDRFYQDVGRAGRDGYGSLSLLIWTASDERVAERLASPKFISAQRGLERWCAMFLSERRQVGPAARFLVPLDERPSMDEGDIDMASDANEAWNVRTLMLMQRAGFLEVEGAGAVTYPALWVHVLRSDHTELAAWQRDLEPRRAEFSEAREQGLALLRQALESGAGCIAETLARAYQRSPDVPAVRACGGCPRCRLAGRAPHAGRLRARYSAPLRAARPLGGGVTDLLAGQRCAFVLYDRAGDLAQLNSALRELVRWLLREGVVNFVAPRAHLARWSDMFRERPEHPAFFHDSLVRGVVRDQPTAVFVVDDALEERWGEIWAARTTAAAPAVIVAPDDLRQPDHPARLARDVLAPCPAVTLSQWEDRYSL</sequence>
<dbReference type="PROSITE" id="PS51194">
    <property type="entry name" value="HELICASE_CTER"/>
    <property type="match status" value="1"/>
</dbReference>
<dbReference type="Pfam" id="PF00271">
    <property type="entry name" value="Helicase_C"/>
    <property type="match status" value="1"/>
</dbReference>
<dbReference type="Pfam" id="PF00270">
    <property type="entry name" value="DEAD"/>
    <property type="match status" value="1"/>
</dbReference>
<evidence type="ECO:0000256" key="2">
    <source>
        <dbReference type="ARBA" id="ARBA00022840"/>
    </source>
</evidence>
<keyword evidence="1" id="KW-0547">Nucleotide-binding</keyword>
<evidence type="ECO:0000259" key="4">
    <source>
        <dbReference type="PROSITE" id="PS51194"/>
    </source>
</evidence>
<dbReference type="GO" id="GO:0003676">
    <property type="term" value="F:nucleic acid binding"/>
    <property type="evidence" value="ECO:0007669"/>
    <property type="project" value="InterPro"/>
</dbReference>
<dbReference type="Proteomes" id="UP000075260">
    <property type="component" value="Unassembled WGS sequence"/>
</dbReference>
<dbReference type="GO" id="GO:0005737">
    <property type="term" value="C:cytoplasm"/>
    <property type="evidence" value="ECO:0007669"/>
    <property type="project" value="TreeGrafter"/>
</dbReference>
<dbReference type="OrthoDB" id="9760034at2"/>
<dbReference type="GO" id="GO:0000724">
    <property type="term" value="P:double-strand break repair via homologous recombination"/>
    <property type="evidence" value="ECO:0007669"/>
    <property type="project" value="TreeGrafter"/>
</dbReference>
<name>A0A150QS83_SORCE</name>
<dbReference type="PANTHER" id="PTHR13710:SF154">
    <property type="entry name" value="RECQ HELICASE, PUTATIVE (AFU_ORTHOLOGUE AFUA_6G14720)-RELATED"/>
    <property type="match status" value="1"/>
</dbReference>
<dbReference type="GO" id="GO:0005524">
    <property type="term" value="F:ATP binding"/>
    <property type="evidence" value="ECO:0007669"/>
    <property type="project" value="UniProtKB-KW"/>
</dbReference>
<dbReference type="InterPro" id="IPR011545">
    <property type="entry name" value="DEAD/DEAH_box_helicase_dom"/>
</dbReference>
<dbReference type="Gene3D" id="3.40.50.300">
    <property type="entry name" value="P-loop containing nucleotide triphosphate hydrolases"/>
    <property type="match status" value="2"/>
</dbReference>
<evidence type="ECO:0000259" key="3">
    <source>
        <dbReference type="PROSITE" id="PS51192"/>
    </source>
</evidence>
<evidence type="ECO:0000313" key="6">
    <source>
        <dbReference type="Proteomes" id="UP000075260"/>
    </source>
</evidence>
<evidence type="ECO:0008006" key="7">
    <source>
        <dbReference type="Google" id="ProtNLM"/>
    </source>
</evidence>
<dbReference type="RefSeq" id="WP_061607373.1">
    <property type="nucleotide sequence ID" value="NZ_JEMA01000372.1"/>
</dbReference>
<gene>
    <name evidence="5" type="ORF">BE15_30425</name>
</gene>
<dbReference type="SUPFAM" id="SSF52540">
    <property type="entry name" value="P-loop containing nucleoside triphosphate hydrolases"/>
    <property type="match status" value="1"/>
</dbReference>
<evidence type="ECO:0000313" key="5">
    <source>
        <dbReference type="EMBL" id="KYF70829.1"/>
    </source>
</evidence>
<dbReference type="EMBL" id="JEMA01000372">
    <property type="protein sequence ID" value="KYF70829.1"/>
    <property type="molecule type" value="Genomic_DNA"/>
</dbReference>
<dbReference type="GO" id="GO:0005694">
    <property type="term" value="C:chromosome"/>
    <property type="evidence" value="ECO:0007669"/>
    <property type="project" value="TreeGrafter"/>
</dbReference>
<keyword evidence="2" id="KW-0067">ATP-binding</keyword>
<dbReference type="InterPro" id="IPR001650">
    <property type="entry name" value="Helicase_C-like"/>
</dbReference>
<dbReference type="SMART" id="SM00490">
    <property type="entry name" value="HELICc"/>
    <property type="match status" value="1"/>
</dbReference>
<dbReference type="InterPro" id="IPR014001">
    <property type="entry name" value="Helicase_ATP-bd"/>
</dbReference>
<dbReference type="GO" id="GO:0043138">
    <property type="term" value="F:3'-5' DNA helicase activity"/>
    <property type="evidence" value="ECO:0007669"/>
    <property type="project" value="TreeGrafter"/>
</dbReference>
<dbReference type="PANTHER" id="PTHR13710">
    <property type="entry name" value="DNA HELICASE RECQ FAMILY MEMBER"/>
    <property type="match status" value="1"/>
</dbReference>
<comment type="caution">
    <text evidence="5">The sequence shown here is derived from an EMBL/GenBank/DDBJ whole genome shotgun (WGS) entry which is preliminary data.</text>
</comment>
<dbReference type="NCBIfam" id="NF041063">
    <property type="entry name" value="DpdF"/>
    <property type="match status" value="1"/>
</dbReference>
<feature type="domain" description="Helicase ATP-binding" evidence="3">
    <location>
        <begin position="169"/>
        <end position="349"/>
    </location>
</feature>
<organism evidence="5 6">
    <name type="scientific">Sorangium cellulosum</name>
    <name type="common">Polyangium cellulosum</name>
    <dbReference type="NCBI Taxonomy" id="56"/>
    <lineage>
        <taxon>Bacteria</taxon>
        <taxon>Pseudomonadati</taxon>
        <taxon>Myxococcota</taxon>
        <taxon>Polyangia</taxon>
        <taxon>Polyangiales</taxon>
        <taxon>Polyangiaceae</taxon>
        <taxon>Sorangium</taxon>
    </lineage>
</organism>
<dbReference type="PROSITE" id="PS51192">
    <property type="entry name" value="HELICASE_ATP_BIND_1"/>
    <property type="match status" value="1"/>
</dbReference>
<evidence type="ECO:0000256" key="1">
    <source>
        <dbReference type="ARBA" id="ARBA00022741"/>
    </source>
</evidence>
<dbReference type="AlphaFoldDB" id="A0A150QS83"/>
<dbReference type="GO" id="GO:0009378">
    <property type="term" value="F:four-way junction helicase activity"/>
    <property type="evidence" value="ECO:0007669"/>
    <property type="project" value="TreeGrafter"/>
</dbReference>
<proteinExistence type="predicted"/>
<protein>
    <recommendedName>
        <fullName evidence="7">ATP-dependent DNA helicase RecQ</fullName>
    </recommendedName>
</protein>
<dbReference type="SMART" id="SM00487">
    <property type="entry name" value="DEXDc"/>
    <property type="match status" value="1"/>
</dbReference>
<dbReference type="InterPro" id="IPR027417">
    <property type="entry name" value="P-loop_NTPase"/>
</dbReference>
<feature type="domain" description="Helicase C-terminal" evidence="4">
    <location>
        <begin position="377"/>
        <end position="528"/>
    </location>
</feature>
<reference evidence="5 6" key="1">
    <citation type="submission" date="2014-02" db="EMBL/GenBank/DDBJ databases">
        <title>The small core and large imbalanced accessory genome model reveals a collaborative survival strategy of Sorangium cellulosum strains in nature.</title>
        <authorList>
            <person name="Han K."/>
            <person name="Peng R."/>
            <person name="Blom J."/>
            <person name="Li Y.-Z."/>
        </authorList>
    </citation>
    <scope>NUCLEOTIDE SEQUENCE [LARGE SCALE GENOMIC DNA]</scope>
    <source>
        <strain evidence="5 6">So0008-312</strain>
    </source>
</reference>